<dbReference type="GO" id="GO:0120159">
    <property type="term" value="F:rRNA pseudouridine synthase activity"/>
    <property type="evidence" value="ECO:0007669"/>
    <property type="project" value="UniProtKB-ARBA"/>
</dbReference>
<dbReference type="Gene3D" id="3.30.70.1560">
    <property type="entry name" value="Alpha-L RNA-binding motif"/>
    <property type="match status" value="1"/>
</dbReference>
<dbReference type="InterPro" id="IPR006145">
    <property type="entry name" value="PsdUridine_synth_RsuA/RluA"/>
</dbReference>
<evidence type="ECO:0000313" key="6">
    <source>
        <dbReference type="EMBL" id="AQW86875.1"/>
    </source>
</evidence>
<proteinExistence type="inferred from homology"/>
<dbReference type="EC" id="5.4.99.-" evidence="4"/>
<dbReference type="PANTHER" id="PTHR47683">
    <property type="entry name" value="PSEUDOURIDINE SYNTHASE FAMILY PROTEIN-RELATED"/>
    <property type="match status" value="1"/>
</dbReference>
<dbReference type="SMART" id="SM00363">
    <property type="entry name" value="S4"/>
    <property type="match status" value="1"/>
</dbReference>
<dbReference type="SUPFAM" id="SSF55174">
    <property type="entry name" value="Alpha-L RNA-binding motif"/>
    <property type="match status" value="1"/>
</dbReference>
<name>A0A1S6U5A9_9BACT</name>
<dbReference type="InterPro" id="IPR018496">
    <property type="entry name" value="PsdUridine_synth_RsuA/RluB_CS"/>
</dbReference>
<protein>
    <recommendedName>
        <fullName evidence="4">Pseudouridine synthase</fullName>
        <ecNumber evidence="4">5.4.99.-</ecNumber>
    </recommendedName>
</protein>
<dbReference type="GO" id="GO:0000455">
    <property type="term" value="P:enzyme-directed rRNA pseudouridine synthesis"/>
    <property type="evidence" value="ECO:0007669"/>
    <property type="project" value="UniProtKB-ARBA"/>
</dbReference>
<dbReference type="InterPro" id="IPR036986">
    <property type="entry name" value="S4_RNA-bd_sf"/>
</dbReference>
<dbReference type="Pfam" id="PF01479">
    <property type="entry name" value="S4"/>
    <property type="match status" value="1"/>
</dbReference>
<accession>A0A1S6U5A9</accession>
<gene>
    <name evidence="6" type="primary">rluB</name>
    <name evidence="6" type="ORF">CPIN18021_0010</name>
</gene>
<dbReference type="InterPro" id="IPR002942">
    <property type="entry name" value="S4_RNA-bd"/>
</dbReference>
<dbReference type="AlphaFoldDB" id="A0A1S6U5A9"/>
<dbReference type="InterPro" id="IPR020094">
    <property type="entry name" value="TruA/RsuA/RluB/E/F_N"/>
</dbReference>
<keyword evidence="2 4" id="KW-0413">Isomerase</keyword>
<dbReference type="EMBL" id="CP017258">
    <property type="protein sequence ID" value="AQW86875.1"/>
    <property type="molecule type" value="Genomic_DNA"/>
</dbReference>
<dbReference type="Pfam" id="PF00849">
    <property type="entry name" value="PseudoU_synth_2"/>
    <property type="match status" value="1"/>
</dbReference>
<evidence type="ECO:0000256" key="1">
    <source>
        <dbReference type="ARBA" id="ARBA00008348"/>
    </source>
</evidence>
<dbReference type="KEGG" id="cpin:CPIN18020_0010"/>
<comment type="similarity">
    <text evidence="1 4">Belongs to the pseudouridine synthase RsuA family.</text>
</comment>
<organism evidence="6 7">
    <name type="scientific">Campylobacter pinnipediorum subsp. caledonicus</name>
    <dbReference type="NCBI Taxonomy" id="1874362"/>
    <lineage>
        <taxon>Bacteria</taxon>
        <taxon>Pseudomonadati</taxon>
        <taxon>Campylobacterota</taxon>
        <taxon>Epsilonproteobacteria</taxon>
        <taxon>Campylobacterales</taxon>
        <taxon>Campylobacteraceae</taxon>
        <taxon>Campylobacter</taxon>
    </lineage>
</organism>
<dbReference type="PROSITE" id="PS01149">
    <property type="entry name" value="PSI_RSU"/>
    <property type="match status" value="1"/>
</dbReference>
<dbReference type="InterPro" id="IPR020103">
    <property type="entry name" value="PsdUridine_synth_cat_dom_sf"/>
</dbReference>
<evidence type="ECO:0000259" key="5">
    <source>
        <dbReference type="SMART" id="SM00363"/>
    </source>
</evidence>
<evidence type="ECO:0000256" key="4">
    <source>
        <dbReference type="RuleBase" id="RU003887"/>
    </source>
</evidence>
<dbReference type="InterPro" id="IPR000748">
    <property type="entry name" value="PsdUridine_synth_RsuA/RluB/E/F"/>
</dbReference>
<dbReference type="InterPro" id="IPR042092">
    <property type="entry name" value="PsdUridine_s_RsuA/RluB/E/F_cat"/>
</dbReference>
<dbReference type="Gene3D" id="3.30.70.580">
    <property type="entry name" value="Pseudouridine synthase I, catalytic domain, N-terminal subdomain"/>
    <property type="match status" value="1"/>
</dbReference>
<feature type="domain" description="RNA-binding S4" evidence="5">
    <location>
        <begin position="5"/>
        <end position="63"/>
    </location>
</feature>
<dbReference type="CDD" id="cd00165">
    <property type="entry name" value="S4"/>
    <property type="match status" value="1"/>
</dbReference>
<evidence type="ECO:0000256" key="3">
    <source>
        <dbReference type="PROSITE-ProRule" id="PRU00182"/>
    </source>
</evidence>
<evidence type="ECO:0000313" key="7">
    <source>
        <dbReference type="Proteomes" id="UP000190868"/>
    </source>
</evidence>
<keyword evidence="7" id="KW-1185">Reference proteome</keyword>
<dbReference type="NCBIfam" id="TIGR00093">
    <property type="entry name" value="pseudouridine synthase"/>
    <property type="match status" value="1"/>
</dbReference>
<dbReference type="GO" id="GO:0003723">
    <property type="term" value="F:RNA binding"/>
    <property type="evidence" value="ECO:0007669"/>
    <property type="project" value="UniProtKB-KW"/>
</dbReference>
<dbReference type="Gene3D" id="3.10.290.10">
    <property type="entry name" value="RNA-binding S4 domain"/>
    <property type="match status" value="1"/>
</dbReference>
<dbReference type="PANTHER" id="PTHR47683:SF2">
    <property type="entry name" value="RNA-BINDING S4 DOMAIN-CONTAINING PROTEIN"/>
    <property type="match status" value="1"/>
</dbReference>
<dbReference type="PROSITE" id="PS50889">
    <property type="entry name" value="S4"/>
    <property type="match status" value="1"/>
</dbReference>
<dbReference type="InterPro" id="IPR050343">
    <property type="entry name" value="RsuA_PseudoU_synthase"/>
</dbReference>
<keyword evidence="3" id="KW-0694">RNA-binding</keyword>
<dbReference type="SUPFAM" id="SSF55120">
    <property type="entry name" value="Pseudouridine synthase"/>
    <property type="match status" value="1"/>
</dbReference>
<dbReference type="Proteomes" id="UP000190868">
    <property type="component" value="Chromosome"/>
</dbReference>
<reference evidence="7" key="1">
    <citation type="submission" date="2016-09" db="EMBL/GenBank/DDBJ databases">
        <title>Comparative genomics of the Campylobacter concisus group.</title>
        <authorList>
            <person name="Miller W.G."/>
            <person name="Yee E."/>
            <person name="Chapman M.H."/>
            <person name="Huynh S."/>
            <person name="Bono J.L."/>
            <person name="On S.L.W."/>
            <person name="StLeger J."/>
            <person name="Foster G."/>
            <person name="Parker C.T."/>
        </authorList>
    </citation>
    <scope>NUCLEOTIDE SEQUENCE [LARGE SCALE GENOMIC DNA]</scope>
    <source>
        <strain evidence="7">RM18021</strain>
    </source>
</reference>
<sequence>MQEKMRLNKFISHNTNYSRREADELIKQAKVSINNKVISQMAVSVSSDDKVKINGRFVKEKKDFTVIVYNKQKGELVTKKDDRGRKTIYDNLPRGFSKFVSIGRLDFASEGLLLLTDAPAIATALMNSDIEREYYLKVKGEITEEVKNAMREGFFAQNATKGAHEKSKITSMDFKPFVAFDIFGSSGGYTKLRVMINEGKNRELRRFFGYFDLEVVDLKRVSFGRVELGMLKDGKWRYFENSEYEDLRDFLKQNGVRY</sequence>
<evidence type="ECO:0000256" key="2">
    <source>
        <dbReference type="ARBA" id="ARBA00023235"/>
    </source>
</evidence>